<comment type="caution">
    <text evidence="1">The sequence shown here is derived from an EMBL/GenBank/DDBJ whole genome shotgun (WGS) entry which is preliminary data.</text>
</comment>
<accession>A0A0V0R7K7</accession>
<organism evidence="1 2">
    <name type="scientific">Pseudocohnilembus persalinus</name>
    <name type="common">Ciliate</name>
    <dbReference type="NCBI Taxonomy" id="266149"/>
    <lineage>
        <taxon>Eukaryota</taxon>
        <taxon>Sar</taxon>
        <taxon>Alveolata</taxon>
        <taxon>Ciliophora</taxon>
        <taxon>Intramacronucleata</taxon>
        <taxon>Oligohymenophorea</taxon>
        <taxon>Scuticociliatia</taxon>
        <taxon>Philasterida</taxon>
        <taxon>Pseudocohnilembidae</taxon>
        <taxon>Pseudocohnilembus</taxon>
    </lineage>
</organism>
<gene>
    <name evidence="1" type="ORF">PPERSA_08769</name>
</gene>
<protein>
    <submittedName>
        <fullName evidence="1">Uncharacterized protein</fullName>
    </submittedName>
</protein>
<sequence>MSGNQILLHLEEPNNLRETEICSALIELSKREIKEEIDWNQHEWIQNTLDHLLNHLDSFSPASVSYVTLGLFRLKINRQEIWDKLEHVVAKTMHKFTAKGFGYVYISFLEANQGTQEFKETLASRLPIHIHKMNQQLIAKCFEQTVENKLMNDHLFDNHFHILFWRRLQWFGAQYPTIINGMVQLQYKDDKEFWEDSFLPAIRKIKFQDEEQISELLSSLQNLEMSLGIKVEQHVKYLEEQLEYIQTQGKALENAKFYNIVMNDIAYYQQKQSLQQQQ</sequence>
<dbReference type="OrthoDB" id="287297at2759"/>
<proteinExistence type="predicted"/>
<evidence type="ECO:0000313" key="2">
    <source>
        <dbReference type="Proteomes" id="UP000054937"/>
    </source>
</evidence>
<dbReference type="OMA" id="GHEEINW"/>
<name>A0A0V0R7K7_PSEPJ</name>
<evidence type="ECO:0000313" key="1">
    <source>
        <dbReference type="EMBL" id="KRX10467.1"/>
    </source>
</evidence>
<dbReference type="EMBL" id="LDAU01000027">
    <property type="protein sequence ID" value="KRX10467.1"/>
    <property type="molecule type" value="Genomic_DNA"/>
</dbReference>
<keyword evidence="2" id="KW-1185">Reference proteome</keyword>
<dbReference type="Proteomes" id="UP000054937">
    <property type="component" value="Unassembled WGS sequence"/>
</dbReference>
<dbReference type="InParanoid" id="A0A0V0R7K7"/>
<reference evidence="1 2" key="1">
    <citation type="journal article" date="2015" name="Sci. Rep.">
        <title>Genome of the facultative scuticociliatosis pathogen Pseudocohnilembus persalinus provides insight into its virulence through horizontal gene transfer.</title>
        <authorList>
            <person name="Xiong J."/>
            <person name="Wang G."/>
            <person name="Cheng J."/>
            <person name="Tian M."/>
            <person name="Pan X."/>
            <person name="Warren A."/>
            <person name="Jiang C."/>
            <person name="Yuan D."/>
            <person name="Miao W."/>
        </authorList>
    </citation>
    <scope>NUCLEOTIDE SEQUENCE [LARGE SCALE GENOMIC DNA]</scope>
    <source>
        <strain evidence="1">36N120E</strain>
    </source>
</reference>
<dbReference type="AlphaFoldDB" id="A0A0V0R7K7"/>